<dbReference type="EMBL" id="ML170212">
    <property type="protein sequence ID" value="TDL18142.1"/>
    <property type="molecule type" value="Genomic_DNA"/>
</dbReference>
<organism evidence="1 2">
    <name type="scientific">Rickenella mellea</name>
    <dbReference type="NCBI Taxonomy" id="50990"/>
    <lineage>
        <taxon>Eukaryota</taxon>
        <taxon>Fungi</taxon>
        <taxon>Dikarya</taxon>
        <taxon>Basidiomycota</taxon>
        <taxon>Agaricomycotina</taxon>
        <taxon>Agaricomycetes</taxon>
        <taxon>Hymenochaetales</taxon>
        <taxon>Rickenellaceae</taxon>
        <taxon>Rickenella</taxon>
    </lineage>
</organism>
<gene>
    <name evidence="1" type="ORF">BD410DRAFT_843127</name>
</gene>
<dbReference type="Proteomes" id="UP000294933">
    <property type="component" value="Unassembled WGS sequence"/>
</dbReference>
<dbReference type="VEuPathDB" id="FungiDB:BD410DRAFT_843127"/>
<dbReference type="AlphaFoldDB" id="A0A4Y7PTF4"/>
<keyword evidence="2" id="KW-1185">Reference proteome</keyword>
<protein>
    <submittedName>
        <fullName evidence="1">Uncharacterized protein</fullName>
    </submittedName>
</protein>
<name>A0A4Y7PTF4_9AGAM</name>
<sequence>MSPRYGSATTDSIVVSSAPRLKTLHLRGDNVRVDFGEGKLDLAILDIGCSLRARNSLEYLTTIIMHCPLLTHLPIHIGTTENIPPIVPSIIELPYLCRLCVFAEIDPGALFDRLFLPALQSLQLSMVIRDGDDGEFEDWPHIKHCV</sequence>
<proteinExistence type="predicted"/>
<evidence type="ECO:0000313" key="1">
    <source>
        <dbReference type="EMBL" id="TDL18142.1"/>
    </source>
</evidence>
<evidence type="ECO:0000313" key="2">
    <source>
        <dbReference type="Proteomes" id="UP000294933"/>
    </source>
</evidence>
<reference evidence="1 2" key="1">
    <citation type="submission" date="2018-06" db="EMBL/GenBank/DDBJ databases">
        <title>A transcriptomic atlas of mushroom development highlights an independent origin of complex multicellularity.</title>
        <authorList>
            <consortium name="DOE Joint Genome Institute"/>
            <person name="Krizsan K."/>
            <person name="Almasi E."/>
            <person name="Merenyi Z."/>
            <person name="Sahu N."/>
            <person name="Viragh M."/>
            <person name="Koszo T."/>
            <person name="Mondo S."/>
            <person name="Kiss B."/>
            <person name="Balint B."/>
            <person name="Kues U."/>
            <person name="Barry K."/>
            <person name="Hegedus J.C."/>
            <person name="Henrissat B."/>
            <person name="Johnson J."/>
            <person name="Lipzen A."/>
            <person name="Ohm R."/>
            <person name="Nagy I."/>
            <person name="Pangilinan J."/>
            <person name="Yan J."/>
            <person name="Xiong Y."/>
            <person name="Grigoriev I.V."/>
            <person name="Hibbett D.S."/>
            <person name="Nagy L.G."/>
        </authorList>
    </citation>
    <scope>NUCLEOTIDE SEQUENCE [LARGE SCALE GENOMIC DNA]</scope>
    <source>
        <strain evidence="1 2">SZMC22713</strain>
    </source>
</reference>
<accession>A0A4Y7PTF4</accession>